<evidence type="ECO:0000313" key="1">
    <source>
        <dbReference type="EMBL" id="CAG8792251.1"/>
    </source>
</evidence>
<proteinExistence type="predicted"/>
<feature type="non-terminal residue" evidence="1">
    <location>
        <position position="1"/>
    </location>
</feature>
<reference evidence="1" key="1">
    <citation type="submission" date="2021-06" db="EMBL/GenBank/DDBJ databases">
        <authorList>
            <person name="Kallberg Y."/>
            <person name="Tangrot J."/>
            <person name="Rosling A."/>
        </authorList>
    </citation>
    <scope>NUCLEOTIDE SEQUENCE</scope>
    <source>
        <strain evidence="1">CL551</strain>
    </source>
</reference>
<name>A0A9N9JR68_9GLOM</name>
<comment type="caution">
    <text evidence="1">The sequence shown here is derived from an EMBL/GenBank/DDBJ whole genome shotgun (WGS) entry which is preliminary data.</text>
</comment>
<dbReference type="PANTHER" id="PTHR47839:SF1">
    <property type="entry name" value="DOMAIN PROTEIN, PUTATIVE (AFU_ORTHOLOGUE AFUA_6G04830)-RELATED"/>
    <property type="match status" value="1"/>
</dbReference>
<keyword evidence="2" id="KW-1185">Reference proteome</keyword>
<feature type="non-terminal residue" evidence="1">
    <location>
        <position position="104"/>
    </location>
</feature>
<organism evidence="1 2">
    <name type="scientific">Acaulospora morrowiae</name>
    <dbReference type="NCBI Taxonomy" id="94023"/>
    <lineage>
        <taxon>Eukaryota</taxon>
        <taxon>Fungi</taxon>
        <taxon>Fungi incertae sedis</taxon>
        <taxon>Mucoromycota</taxon>
        <taxon>Glomeromycotina</taxon>
        <taxon>Glomeromycetes</taxon>
        <taxon>Diversisporales</taxon>
        <taxon>Acaulosporaceae</taxon>
        <taxon>Acaulospora</taxon>
    </lineage>
</organism>
<dbReference type="PANTHER" id="PTHR47839">
    <property type="entry name" value="DOMAIN PROTEIN, PUTATIVE (AFU_ORTHOLOGUE AFUA_6G04830)-RELATED"/>
    <property type="match status" value="1"/>
</dbReference>
<dbReference type="Proteomes" id="UP000789342">
    <property type="component" value="Unassembled WGS sequence"/>
</dbReference>
<dbReference type="AlphaFoldDB" id="A0A9N9JR68"/>
<sequence>TLGCQSLSSCVRESIQPKGQVKTSRQSVDLKKVINQRAQLFYHDVHRSDIKKTVKWIQELKVMEIERIDATYVLVTTNETKVEQISSCIVEDTRNKSWILYVTP</sequence>
<protein>
    <submittedName>
        <fullName evidence="1">792_t:CDS:1</fullName>
    </submittedName>
</protein>
<dbReference type="EMBL" id="CAJVPV010062769">
    <property type="protein sequence ID" value="CAG8792251.1"/>
    <property type="molecule type" value="Genomic_DNA"/>
</dbReference>
<dbReference type="OrthoDB" id="10031156at2759"/>
<accession>A0A9N9JR68</accession>
<gene>
    <name evidence="1" type="ORF">AMORRO_LOCUS18253</name>
</gene>
<evidence type="ECO:0000313" key="2">
    <source>
        <dbReference type="Proteomes" id="UP000789342"/>
    </source>
</evidence>